<dbReference type="Proteomes" id="UP001054252">
    <property type="component" value="Unassembled WGS sequence"/>
</dbReference>
<dbReference type="AlphaFoldDB" id="A0AAV5LPV0"/>
<comment type="caution">
    <text evidence="1">The sequence shown here is derived from an EMBL/GenBank/DDBJ whole genome shotgun (WGS) entry which is preliminary data.</text>
</comment>
<organism evidence="1 2">
    <name type="scientific">Rubroshorea leprosula</name>
    <dbReference type="NCBI Taxonomy" id="152421"/>
    <lineage>
        <taxon>Eukaryota</taxon>
        <taxon>Viridiplantae</taxon>
        <taxon>Streptophyta</taxon>
        <taxon>Embryophyta</taxon>
        <taxon>Tracheophyta</taxon>
        <taxon>Spermatophyta</taxon>
        <taxon>Magnoliopsida</taxon>
        <taxon>eudicotyledons</taxon>
        <taxon>Gunneridae</taxon>
        <taxon>Pentapetalae</taxon>
        <taxon>rosids</taxon>
        <taxon>malvids</taxon>
        <taxon>Malvales</taxon>
        <taxon>Dipterocarpaceae</taxon>
        <taxon>Rubroshorea</taxon>
    </lineage>
</organism>
<gene>
    <name evidence="1" type="ORF">SLEP1_g47231</name>
</gene>
<dbReference type="EMBL" id="BPVZ01000134">
    <property type="protein sequence ID" value="GKV39473.1"/>
    <property type="molecule type" value="Genomic_DNA"/>
</dbReference>
<accession>A0AAV5LPV0</accession>
<protein>
    <submittedName>
        <fullName evidence="1">Uncharacterized protein</fullName>
    </submittedName>
</protein>
<reference evidence="1 2" key="1">
    <citation type="journal article" date="2021" name="Commun. Biol.">
        <title>The genome of Shorea leprosula (Dipterocarpaceae) highlights the ecological relevance of drought in aseasonal tropical rainforests.</title>
        <authorList>
            <person name="Ng K.K.S."/>
            <person name="Kobayashi M.J."/>
            <person name="Fawcett J.A."/>
            <person name="Hatakeyama M."/>
            <person name="Paape T."/>
            <person name="Ng C.H."/>
            <person name="Ang C.C."/>
            <person name="Tnah L.H."/>
            <person name="Lee C.T."/>
            <person name="Nishiyama T."/>
            <person name="Sese J."/>
            <person name="O'Brien M.J."/>
            <person name="Copetti D."/>
            <person name="Mohd Noor M.I."/>
            <person name="Ong R.C."/>
            <person name="Putra M."/>
            <person name="Sireger I.Z."/>
            <person name="Indrioko S."/>
            <person name="Kosugi Y."/>
            <person name="Izuno A."/>
            <person name="Isagi Y."/>
            <person name="Lee S.L."/>
            <person name="Shimizu K.K."/>
        </authorList>
    </citation>
    <scope>NUCLEOTIDE SEQUENCE [LARGE SCALE GENOMIC DNA]</scope>
    <source>
        <strain evidence="1">214</strain>
    </source>
</reference>
<sequence>MLLVSKTRVSFGHAHQVLDQMPVWGLWVHDIRGCDRGFTIQVWGVL</sequence>
<evidence type="ECO:0000313" key="2">
    <source>
        <dbReference type="Proteomes" id="UP001054252"/>
    </source>
</evidence>
<name>A0AAV5LPV0_9ROSI</name>
<evidence type="ECO:0000313" key="1">
    <source>
        <dbReference type="EMBL" id="GKV39473.1"/>
    </source>
</evidence>
<keyword evidence="2" id="KW-1185">Reference proteome</keyword>
<proteinExistence type="predicted"/>